<gene>
    <name evidence="1" type="ORF">BSI_06360</name>
</gene>
<protein>
    <submittedName>
        <fullName evidence="1">Uncharacterized protein</fullName>
    </submittedName>
</protein>
<organism evidence="1 2">
    <name type="scientific">Bacillus inaquosorum KCTC 13429</name>
    <dbReference type="NCBI Taxonomy" id="1236548"/>
    <lineage>
        <taxon>Bacteria</taxon>
        <taxon>Bacillati</taxon>
        <taxon>Bacillota</taxon>
        <taxon>Bacilli</taxon>
        <taxon>Bacillales</taxon>
        <taxon>Bacillaceae</taxon>
        <taxon>Bacillus</taxon>
    </lineage>
</organism>
<dbReference type="RefSeq" id="WP_003236267.1">
    <property type="nucleotide sequence ID" value="NZ_AMXN01000001.1"/>
</dbReference>
<name>A0A9W5PF04_9BACI</name>
<dbReference type="Proteomes" id="UP000011182">
    <property type="component" value="Unassembled WGS sequence"/>
</dbReference>
<keyword evidence="2" id="KW-1185">Reference proteome</keyword>
<dbReference type="Pfam" id="PF24711">
    <property type="entry name" value="YxiG"/>
    <property type="match status" value="1"/>
</dbReference>
<dbReference type="InterPro" id="IPR057808">
    <property type="entry name" value="YxiG"/>
</dbReference>
<accession>A0A9W5PF04</accession>
<sequence>MTMYKTIIEWVDYIDEGCSVLHLDFNVFKKELSLNIKVFESEAEYTHKILFQNVASTYFSADVGDMRLEKIIPEEYNWQIFEFSYHPEGIGNLSNSKIEHYHSNANFLINMNSMLIAIEAETVRFDDQSFYAYQLNTK</sequence>
<evidence type="ECO:0000313" key="1">
    <source>
        <dbReference type="EMBL" id="ELS63245.1"/>
    </source>
</evidence>
<reference evidence="1 2" key="1">
    <citation type="journal article" date="2014" name="Syst. Appl. Microbiol.">
        <title>Genomic insights into the taxonomic status of the three subspecies of Bacillus subtilis.</title>
        <authorList>
            <person name="Yi H."/>
            <person name="Chun J."/>
            <person name="Cha C.J."/>
        </authorList>
    </citation>
    <scope>NUCLEOTIDE SEQUENCE [LARGE SCALE GENOMIC DNA]</scope>
    <source>
        <strain evidence="1 2">KCTC 13429</strain>
    </source>
</reference>
<comment type="caution">
    <text evidence="1">The sequence shown here is derived from an EMBL/GenBank/DDBJ whole genome shotgun (WGS) entry which is preliminary data.</text>
</comment>
<dbReference type="EMBL" id="AMXN01000001">
    <property type="protein sequence ID" value="ELS63245.1"/>
    <property type="molecule type" value="Genomic_DNA"/>
</dbReference>
<proteinExistence type="predicted"/>
<evidence type="ECO:0000313" key="2">
    <source>
        <dbReference type="Proteomes" id="UP000011182"/>
    </source>
</evidence>
<dbReference type="AlphaFoldDB" id="A0A9W5PF04"/>